<keyword evidence="7 11" id="KW-0627">Porphyrin biosynthesis</keyword>
<feature type="active site" description="Schiff-base intermediate with substrate" evidence="9">
    <location>
        <position position="196"/>
    </location>
</feature>
<evidence type="ECO:0000256" key="4">
    <source>
        <dbReference type="ARBA" id="ARBA00020771"/>
    </source>
</evidence>
<evidence type="ECO:0000256" key="6">
    <source>
        <dbReference type="ARBA" id="ARBA00023239"/>
    </source>
</evidence>
<dbReference type="GO" id="GO:0006782">
    <property type="term" value="P:protoporphyrinogen IX biosynthetic process"/>
    <property type="evidence" value="ECO:0007669"/>
    <property type="project" value="UniProtKB-UniPathway"/>
</dbReference>
<dbReference type="eggNOG" id="COG0113">
    <property type="taxonomic scope" value="Bacteria"/>
</dbReference>
<dbReference type="PROSITE" id="PS00169">
    <property type="entry name" value="D_ALA_DEHYDRATASE"/>
    <property type="match status" value="1"/>
</dbReference>
<keyword evidence="10" id="KW-0479">Metal-binding</keyword>
<feature type="active site" description="Schiff-base intermediate with substrate" evidence="9">
    <location>
        <position position="249"/>
    </location>
</feature>
<evidence type="ECO:0000256" key="1">
    <source>
        <dbReference type="ARBA" id="ARBA00004694"/>
    </source>
</evidence>
<evidence type="ECO:0000256" key="12">
    <source>
        <dbReference type="RuleBase" id="RU004161"/>
    </source>
</evidence>
<keyword evidence="14" id="KW-1185">Reference proteome</keyword>
<evidence type="ECO:0000313" key="13">
    <source>
        <dbReference type="EMBL" id="EZH72501.1"/>
    </source>
</evidence>
<dbReference type="SUPFAM" id="SSF51569">
    <property type="entry name" value="Aldolase"/>
    <property type="match status" value="1"/>
</dbReference>
<protein>
    <recommendedName>
        <fullName evidence="4 11">Delta-aminolevulinic acid dehydratase</fullName>
        <ecNumber evidence="3 11">4.2.1.24</ecNumber>
    </recommendedName>
</protein>
<comment type="subunit">
    <text evidence="11">Homooctamer.</text>
</comment>
<keyword evidence="10" id="KW-0460">Magnesium</keyword>
<feature type="binding site" evidence="10">
    <location>
        <position position="234"/>
    </location>
    <ligand>
        <name>Mg(2+)</name>
        <dbReference type="ChEBI" id="CHEBI:18420"/>
    </ligand>
</feature>
<dbReference type="InterPro" id="IPR001731">
    <property type="entry name" value="ALAD"/>
</dbReference>
<dbReference type="PRINTS" id="PR00144">
    <property type="entry name" value="DALDHYDRTASE"/>
</dbReference>
<evidence type="ECO:0000256" key="5">
    <source>
        <dbReference type="ARBA" id="ARBA00023133"/>
    </source>
</evidence>
<evidence type="ECO:0000256" key="2">
    <source>
        <dbReference type="ARBA" id="ARBA00008055"/>
    </source>
</evidence>
<dbReference type="Pfam" id="PF00490">
    <property type="entry name" value="ALAD"/>
    <property type="match status" value="1"/>
</dbReference>
<dbReference type="InterPro" id="IPR030656">
    <property type="entry name" value="ALAD_AS"/>
</dbReference>
<dbReference type="PIRSF" id="PIRSF001415">
    <property type="entry name" value="Porphbilin_synth"/>
    <property type="match status" value="1"/>
</dbReference>
<reference evidence="13 14" key="1">
    <citation type="submission" date="2014-04" db="EMBL/GenBank/DDBJ databases">
        <title>Aquimarina sp. 22II-S11-z7 Genome Sequencing.</title>
        <authorList>
            <person name="Lai Q."/>
        </authorList>
    </citation>
    <scope>NUCLEOTIDE SEQUENCE [LARGE SCALE GENOMIC DNA]</scope>
    <source>
        <strain evidence="13 14">22II-S11-z7</strain>
    </source>
</reference>
<dbReference type="AlphaFoldDB" id="A0A023BR80"/>
<sequence length="324" mass="36425">MQQIRRNRRLRTNDAIRSLVRENIITPHDFLVPLFIVEGKDVKEEIPSMPNYYRYSLDLLGNEVKELWSLGLKSVLLFVKVPDHLKDNKGTEALNSDGLMQRAIKTVKEAVPEMLVMTDVALDPYSSYGHDGIVEDGQIINDETCKILAEMSLSHAQAGADFVAPSDMMDGRILSMRELLEKENYKNTGIMSYSAKYASAFYGPFRDALDSAPGFGDKKTYQMDFANRDEAIKETLMDIEEGADIVMVKPGLCYLDMVRDIRDVVDVPVAVYQVSGEYAMLKAAAEKGWLDHDAVMLEQIMAFKRAGAQIIASYFAKDVVKLLN</sequence>
<evidence type="ECO:0000256" key="9">
    <source>
        <dbReference type="PIRSR" id="PIRSR001415-1"/>
    </source>
</evidence>
<dbReference type="GO" id="GO:0004655">
    <property type="term" value="F:porphobilinogen synthase activity"/>
    <property type="evidence" value="ECO:0007669"/>
    <property type="project" value="UniProtKB-EC"/>
</dbReference>
<dbReference type="STRING" id="1317122.ATO12_23930"/>
<dbReference type="PANTHER" id="PTHR11458">
    <property type="entry name" value="DELTA-AMINOLEVULINIC ACID DEHYDRATASE"/>
    <property type="match status" value="1"/>
</dbReference>
<dbReference type="SMART" id="SM01004">
    <property type="entry name" value="ALAD"/>
    <property type="match status" value="1"/>
</dbReference>
<dbReference type="FunFam" id="3.20.20.70:FF:000019">
    <property type="entry name" value="Delta-aminolevulinic acid dehydratase"/>
    <property type="match status" value="1"/>
</dbReference>
<dbReference type="OrthoDB" id="9805001at2"/>
<evidence type="ECO:0000256" key="3">
    <source>
        <dbReference type="ARBA" id="ARBA00012053"/>
    </source>
</evidence>
<comment type="caution">
    <text evidence="13">The sequence shown here is derived from an EMBL/GenBank/DDBJ whole genome shotgun (WGS) entry which is preliminary data.</text>
</comment>
<gene>
    <name evidence="13" type="ORF">ATO12_23930</name>
</gene>
<name>A0A023BR80_9FLAO</name>
<proteinExistence type="inferred from homology"/>
<dbReference type="EC" id="4.2.1.24" evidence="3 11"/>
<organism evidence="13 14">
    <name type="scientific">Aquimarina atlantica</name>
    <dbReference type="NCBI Taxonomy" id="1317122"/>
    <lineage>
        <taxon>Bacteria</taxon>
        <taxon>Pseudomonadati</taxon>
        <taxon>Bacteroidota</taxon>
        <taxon>Flavobacteriia</taxon>
        <taxon>Flavobacteriales</taxon>
        <taxon>Flavobacteriaceae</taxon>
        <taxon>Aquimarina</taxon>
    </lineage>
</organism>
<dbReference type="CDD" id="cd04823">
    <property type="entry name" value="ALAD_PBGS_aspartate_rich"/>
    <property type="match status" value="1"/>
</dbReference>
<keyword evidence="6 11" id="KW-0456">Lyase</keyword>
<dbReference type="Gene3D" id="3.20.20.70">
    <property type="entry name" value="Aldolase class I"/>
    <property type="match status" value="1"/>
</dbReference>
<evidence type="ECO:0000256" key="8">
    <source>
        <dbReference type="ARBA" id="ARBA00047651"/>
    </source>
</evidence>
<comment type="pathway">
    <text evidence="1">Porphyrin-containing compound metabolism; protoporphyrin-IX biosynthesis; coproporphyrinogen-III from 5-aminolevulinate: step 1/4.</text>
</comment>
<keyword evidence="5" id="KW-0350">Heme biosynthesis</keyword>
<dbReference type="NCBIfam" id="NF006762">
    <property type="entry name" value="PRK09283.1"/>
    <property type="match status" value="1"/>
</dbReference>
<comment type="similarity">
    <text evidence="2 12">Belongs to the ALAD family.</text>
</comment>
<comment type="catalytic activity">
    <reaction evidence="8 11">
        <text>2 5-aminolevulinate = porphobilinogen + 2 H2O + H(+)</text>
        <dbReference type="Rhea" id="RHEA:24064"/>
        <dbReference type="ChEBI" id="CHEBI:15377"/>
        <dbReference type="ChEBI" id="CHEBI:15378"/>
        <dbReference type="ChEBI" id="CHEBI:58126"/>
        <dbReference type="ChEBI" id="CHEBI:356416"/>
        <dbReference type="EC" id="4.2.1.24"/>
    </reaction>
</comment>
<dbReference type="EMBL" id="AQRA01000008">
    <property type="protein sequence ID" value="EZH72501.1"/>
    <property type="molecule type" value="Genomic_DNA"/>
</dbReference>
<dbReference type="Proteomes" id="UP000023541">
    <property type="component" value="Unassembled WGS sequence"/>
</dbReference>
<dbReference type="PANTHER" id="PTHR11458:SF0">
    <property type="entry name" value="DELTA-AMINOLEVULINIC ACID DEHYDRATASE"/>
    <property type="match status" value="1"/>
</dbReference>
<dbReference type="GO" id="GO:0005829">
    <property type="term" value="C:cytosol"/>
    <property type="evidence" value="ECO:0007669"/>
    <property type="project" value="TreeGrafter"/>
</dbReference>
<dbReference type="UniPathway" id="UPA00251">
    <property type="reaction ID" value="UER00318"/>
</dbReference>
<evidence type="ECO:0000256" key="10">
    <source>
        <dbReference type="PIRSR" id="PIRSR001415-5"/>
    </source>
</evidence>
<dbReference type="RefSeq" id="WP_034245127.1">
    <property type="nucleotide sequence ID" value="NZ_AQRA01000008.1"/>
</dbReference>
<dbReference type="GO" id="GO:0008270">
    <property type="term" value="F:zinc ion binding"/>
    <property type="evidence" value="ECO:0007669"/>
    <property type="project" value="TreeGrafter"/>
</dbReference>
<evidence type="ECO:0000256" key="7">
    <source>
        <dbReference type="ARBA" id="ARBA00023244"/>
    </source>
</evidence>
<dbReference type="InterPro" id="IPR013785">
    <property type="entry name" value="Aldolase_TIM"/>
</dbReference>
<evidence type="ECO:0000313" key="14">
    <source>
        <dbReference type="Proteomes" id="UP000023541"/>
    </source>
</evidence>
<evidence type="ECO:0000256" key="11">
    <source>
        <dbReference type="RuleBase" id="RU000515"/>
    </source>
</evidence>
<accession>A0A023BR80</accession>